<sequence length="333" mass="35481">MSTGFRLPFPPAAWWLVALFVLSNVLFVVVSAPHTLVQGTGEIALLSSTAGAVALVAGDGRRPPRGTTAFVLGAVLVTTIANEATLADADPLGYESWHFGACTVLLLTLAVRGRVLMAWCGMAALLAVTALWAEHVGRSPAYAVPLTMWHMGVLVIGTTVGLGLGLLQQRLDRVRVAASARSTAEDVATAAQRESRARAETILQRVEPVLEVVASGNALTVEDRTRARLLEAALRDEMRAPFLVREGAFVTALDHARRTGQDVLLLDDADESEEAQRQRGLLTRRLAPCIAAVPDAQITIRFSGQSGRYRLTLVSASHSETFTLGEGASMPPS</sequence>
<feature type="transmembrane region" description="Helical" evidence="1">
    <location>
        <begin position="12"/>
        <end position="30"/>
    </location>
</feature>
<feature type="transmembrane region" description="Helical" evidence="1">
    <location>
        <begin position="116"/>
        <end position="133"/>
    </location>
</feature>
<keyword evidence="1" id="KW-0472">Membrane</keyword>
<evidence type="ECO:0000256" key="1">
    <source>
        <dbReference type="SAM" id="Phobius"/>
    </source>
</evidence>
<organism evidence="2 3">
    <name type="scientific">Brachybacterium huguangmaarense</name>
    <dbReference type="NCBI Taxonomy" id="1652028"/>
    <lineage>
        <taxon>Bacteria</taxon>
        <taxon>Bacillati</taxon>
        <taxon>Actinomycetota</taxon>
        <taxon>Actinomycetes</taxon>
        <taxon>Micrococcales</taxon>
        <taxon>Dermabacteraceae</taxon>
        <taxon>Brachybacterium</taxon>
    </lineage>
</organism>
<keyword evidence="3" id="KW-1185">Reference proteome</keyword>
<keyword evidence="1" id="KW-1133">Transmembrane helix</keyword>
<name>A0ABY6G0R6_9MICO</name>
<evidence type="ECO:0000313" key="2">
    <source>
        <dbReference type="EMBL" id="UYG16231.1"/>
    </source>
</evidence>
<evidence type="ECO:0000313" key="3">
    <source>
        <dbReference type="Proteomes" id="UP001164305"/>
    </source>
</evidence>
<dbReference type="RefSeq" id="WP_263593444.1">
    <property type="nucleotide sequence ID" value="NZ_CP107020.1"/>
</dbReference>
<accession>A0ABY6G0R6</accession>
<reference evidence="2" key="1">
    <citation type="submission" date="2022-10" db="EMBL/GenBank/DDBJ databases">
        <title>Whole-Genome Sequencing of Brachybacterium huguangmaarense BRM-3, Isolated from Betula schmidtii.</title>
        <authorList>
            <person name="Haam D."/>
        </authorList>
    </citation>
    <scope>NUCLEOTIDE SEQUENCE</scope>
    <source>
        <strain evidence="2">BRM-3</strain>
    </source>
</reference>
<feature type="transmembrane region" description="Helical" evidence="1">
    <location>
        <begin position="148"/>
        <end position="167"/>
    </location>
</feature>
<proteinExistence type="predicted"/>
<dbReference type="Proteomes" id="UP001164305">
    <property type="component" value="Chromosome"/>
</dbReference>
<evidence type="ECO:0008006" key="4">
    <source>
        <dbReference type="Google" id="ProtNLM"/>
    </source>
</evidence>
<keyword evidence="1" id="KW-0812">Transmembrane</keyword>
<protein>
    <recommendedName>
        <fullName evidence="4">Histidine kinase</fullName>
    </recommendedName>
</protein>
<gene>
    <name evidence="2" type="ORF">BRM3_11495</name>
</gene>
<dbReference type="EMBL" id="CP107020">
    <property type="protein sequence ID" value="UYG16231.1"/>
    <property type="molecule type" value="Genomic_DNA"/>
</dbReference>